<sequence>MRSEKVPGFAGVSLGVAARKQRRECQPSLRRSRSRVLDERPGSSQNIREESVVPKTEQATIQFTAPNGVRWTRSATGKSTGTQLLEALTELREFYDVSRQWNWWEEGRSEQEHGRVWAILHEWENEAGDGEYTKEELEAVMQAQADAVGRRLEQDRKRRAELVNRSYDKERENARLRLLRTESDISFFAHVLEAPASPAQRATALQRVTDSRRPRTSCGSSSVTRNRSLIVTDTCPRSAGRLIFATT</sequence>
<name>A0ABP9QXI8_9PSEU</name>
<proteinExistence type="predicted"/>
<gene>
    <name evidence="2" type="ORF">GCM10023321_63730</name>
</gene>
<dbReference type="Proteomes" id="UP001428817">
    <property type="component" value="Unassembled WGS sequence"/>
</dbReference>
<protein>
    <submittedName>
        <fullName evidence="2">Uncharacterized protein</fullName>
    </submittedName>
</protein>
<feature type="compositionally biased region" description="Basic and acidic residues" evidence="1">
    <location>
        <begin position="35"/>
        <end position="49"/>
    </location>
</feature>
<accession>A0ABP9QXI8</accession>
<organism evidence="2 3">
    <name type="scientific">Pseudonocardia eucalypti</name>
    <dbReference type="NCBI Taxonomy" id="648755"/>
    <lineage>
        <taxon>Bacteria</taxon>
        <taxon>Bacillati</taxon>
        <taxon>Actinomycetota</taxon>
        <taxon>Actinomycetes</taxon>
        <taxon>Pseudonocardiales</taxon>
        <taxon>Pseudonocardiaceae</taxon>
        <taxon>Pseudonocardia</taxon>
    </lineage>
</organism>
<comment type="caution">
    <text evidence="2">The sequence shown here is derived from an EMBL/GenBank/DDBJ whole genome shotgun (WGS) entry which is preliminary data.</text>
</comment>
<keyword evidence="3" id="KW-1185">Reference proteome</keyword>
<feature type="region of interest" description="Disordered" evidence="1">
    <location>
        <begin position="1"/>
        <end position="49"/>
    </location>
</feature>
<reference evidence="3" key="1">
    <citation type="journal article" date="2019" name="Int. J. Syst. Evol. Microbiol.">
        <title>The Global Catalogue of Microorganisms (GCM) 10K type strain sequencing project: providing services to taxonomists for standard genome sequencing and annotation.</title>
        <authorList>
            <consortium name="The Broad Institute Genomics Platform"/>
            <consortium name="The Broad Institute Genome Sequencing Center for Infectious Disease"/>
            <person name="Wu L."/>
            <person name="Ma J."/>
        </authorList>
    </citation>
    <scope>NUCLEOTIDE SEQUENCE [LARGE SCALE GENOMIC DNA]</scope>
    <source>
        <strain evidence="3">JCM 18303</strain>
    </source>
</reference>
<evidence type="ECO:0000313" key="3">
    <source>
        <dbReference type="Proteomes" id="UP001428817"/>
    </source>
</evidence>
<dbReference type="EMBL" id="BAABJP010000041">
    <property type="protein sequence ID" value="GAA5168939.1"/>
    <property type="molecule type" value="Genomic_DNA"/>
</dbReference>
<evidence type="ECO:0000256" key="1">
    <source>
        <dbReference type="SAM" id="MobiDB-lite"/>
    </source>
</evidence>
<evidence type="ECO:0000313" key="2">
    <source>
        <dbReference type="EMBL" id="GAA5168939.1"/>
    </source>
</evidence>